<keyword evidence="2" id="KW-1185">Reference proteome</keyword>
<proteinExistence type="predicted"/>
<dbReference type="Proteomes" id="UP000826656">
    <property type="component" value="Unassembled WGS sequence"/>
</dbReference>
<accession>A0ABQ7TVC3</accession>
<dbReference type="EMBL" id="JAIVGD010000028">
    <property type="protein sequence ID" value="KAH0738450.1"/>
    <property type="molecule type" value="Genomic_DNA"/>
</dbReference>
<reference evidence="1 2" key="1">
    <citation type="journal article" date="2021" name="bioRxiv">
        <title>Chromosome-scale and haplotype-resolved genome assembly of a tetraploid potato cultivar.</title>
        <authorList>
            <person name="Sun H."/>
            <person name="Jiao W.-B."/>
            <person name="Krause K."/>
            <person name="Campoy J.A."/>
            <person name="Goel M."/>
            <person name="Folz-Donahue K."/>
            <person name="Kukat C."/>
            <person name="Huettel B."/>
            <person name="Schneeberger K."/>
        </authorList>
    </citation>
    <scope>NUCLEOTIDE SEQUENCE [LARGE SCALE GENOMIC DNA]</scope>
    <source>
        <strain evidence="1">SolTubOtavaFocal</strain>
        <tissue evidence="1">Leaves</tissue>
    </source>
</reference>
<sequence>MFPPTFKCCTIPVPLQLTTIRNCTLERKLEPEQSKCPMLIVSNECAILRDQFEIKNKQVEVGSMKDEEKYCDSASHTA</sequence>
<protein>
    <submittedName>
        <fullName evidence="1">Uncharacterized protein</fullName>
    </submittedName>
</protein>
<organism evidence="1 2">
    <name type="scientific">Solanum tuberosum</name>
    <name type="common">Potato</name>
    <dbReference type="NCBI Taxonomy" id="4113"/>
    <lineage>
        <taxon>Eukaryota</taxon>
        <taxon>Viridiplantae</taxon>
        <taxon>Streptophyta</taxon>
        <taxon>Embryophyta</taxon>
        <taxon>Tracheophyta</taxon>
        <taxon>Spermatophyta</taxon>
        <taxon>Magnoliopsida</taxon>
        <taxon>eudicotyledons</taxon>
        <taxon>Gunneridae</taxon>
        <taxon>Pentapetalae</taxon>
        <taxon>asterids</taxon>
        <taxon>lamiids</taxon>
        <taxon>Solanales</taxon>
        <taxon>Solanaceae</taxon>
        <taxon>Solanoideae</taxon>
        <taxon>Solaneae</taxon>
        <taxon>Solanum</taxon>
    </lineage>
</organism>
<name>A0ABQ7TVC3_SOLTU</name>
<evidence type="ECO:0000313" key="1">
    <source>
        <dbReference type="EMBL" id="KAH0738450.1"/>
    </source>
</evidence>
<gene>
    <name evidence="1" type="ORF">KY290_037155</name>
</gene>
<evidence type="ECO:0000313" key="2">
    <source>
        <dbReference type="Proteomes" id="UP000826656"/>
    </source>
</evidence>
<comment type="caution">
    <text evidence="1">The sequence shown here is derived from an EMBL/GenBank/DDBJ whole genome shotgun (WGS) entry which is preliminary data.</text>
</comment>